<proteinExistence type="predicted"/>
<dbReference type="EMBL" id="CP123443">
    <property type="protein sequence ID" value="WGK68631.1"/>
    <property type="molecule type" value="Genomic_DNA"/>
</dbReference>
<keyword evidence="2" id="KW-1185">Reference proteome</keyword>
<evidence type="ECO:0008006" key="3">
    <source>
        <dbReference type="Google" id="ProtNLM"/>
    </source>
</evidence>
<accession>A0ABY8MF69</accession>
<reference evidence="1 2" key="1">
    <citation type="submission" date="2023-04" db="EMBL/GenBank/DDBJ databases">
        <title>Spirochaete genome identified in red abalone sample constitutes a novel genus.</title>
        <authorList>
            <person name="Sharma S.P."/>
            <person name="Purcell C.M."/>
            <person name="Hyde J.R."/>
            <person name="Severin A.J."/>
        </authorList>
    </citation>
    <scope>NUCLEOTIDE SEQUENCE [LARGE SCALE GENOMIC DNA]</scope>
    <source>
        <strain evidence="1 2">SP-2023</strain>
    </source>
</reference>
<dbReference type="Proteomes" id="UP001228690">
    <property type="component" value="Chromosome"/>
</dbReference>
<sequence length="449" mass="49338">MTRQKLLQVAVLLSYDHPLAYRNVSEGLEQAMGELSQVNAVIFEGPPEVELNRRERRWARQQQRRDARRVAQVKPNLKSNYLAHVAWKKEQIQQIIDLDYNVLVLFGDELIDLDESLLAAQQAGLLIVYCGFAGKAPVSGDPLSSLSIPGIPVVTADGRDGSPQRYILNESADRSRFLDEDSEDLPMDSRGVPLSYLVEEGLGEEAPLPPAIGVGPETQREAEGRSAVSPRPPVGLVHINIRPVGVDALSAGFTKFLLDTDRPEATPRGLPGKASVLLLFGPAELPFTRKLYRQMRQSIKTHRDVIKAVRFLDPLNIDSQDQVRRLVLDLPPDGRIVAMEPLLFYSSAQILRRYSLGTKIAGLGWQDAGNALPAGGNVQLLVPLQYEALAYASLYAAFALYSGRKEGKSGEYFLLGDYGLRQVGPEGSLVVDSFDPSAGAVGKGDYRVW</sequence>
<name>A0ABY8MF69_9SPIO</name>
<evidence type="ECO:0000313" key="1">
    <source>
        <dbReference type="EMBL" id="WGK68631.1"/>
    </source>
</evidence>
<evidence type="ECO:0000313" key="2">
    <source>
        <dbReference type="Proteomes" id="UP001228690"/>
    </source>
</evidence>
<organism evidence="1 2">
    <name type="scientific">Candidatus Haliotispira prima</name>
    <dbReference type="NCBI Taxonomy" id="3034016"/>
    <lineage>
        <taxon>Bacteria</taxon>
        <taxon>Pseudomonadati</taxon>
        <taxon>Spirochaetota</taxon>
        <taxon>Spirochaetia</taxon>
        <taxon>Spirochaetales</taxon>
        <taxon>Spirochaetaceae</taxon>
        <taxon>Candidatus Haliotispira</taxon>
    </lineage>
</organism>
<gene>
    <name evidence="1" type="ORF">P0082_09095</name>
</gene>
<protein>
    <recommendedName>
        <fullName evidence="3">ABC-type uncharacterized transport system domain-containing protein</fullName>
    </recommendedName>
</protein>
<dbReference type="RefSeq" id="WP_326926817.1">
    <property type="nucleotide sequence ID" value="NZ_CP123443.1"/>
</dbReference>